<keyword evidence="10" id="KW-0350">Heme biosynthesis</keyword>
<feature type="transmembrane region" description="Helical" evidence="15">
    <location>
        <begin position="551"/>
        <end position="569"/>
    </location>
</feature>
<keyword evidence="11 15" id="KW-0472">Membrane</keyword>
<dbReference type="InterPro" id="IPR006369">
    <property type="entry name" value="Protohaem_IX_farnesylTrfase"/>
</dbReference>
<dbReference type="Pfam" id="PF08718">
    <property type="entry name" value="GLTP"/>
    <property type="match status" value="1"/>
</dbReference>
<dbReference type="InterPro" id="IPR000537">
    <property type="entry name" value="UbiA_prenyltransferase"/>
</dbReference>
<protein>
    <recommendedName>
        <fullName evidence="4">Protoheme IX farnesyltransferase, mitochondrial</fullName>
        <ecNumber evidence="3">2.5.1.141</ecNumber>
    </recommendedName>
    <alternativeName>
        <fullName evidence="12">Heme O synthase</fullName>
    </alternativeName>
</protein>
<dbReference type="InterPro" id="IPR030470">
    <property type="entry name" value="UbiA_prenylTrfase_CS"/>
</dbReference>
<dbReference type="FunFam" id="1.10.357.140:FF:000004">
    <property type="entry name" value="Protoheme IX farnesyltransferase, mitochondrial"/>
    <property type="match status" value="1"/>
</dbReference>
<evidence type="ECO:0000256" key="9">
    <source>
        <dbReference type="ARBA" id="ARBA00023128"/>
    </source>
</evidence>
<accession>A0AAQ4FD85</accession>
<comment type="similarity">
    <text evidence="2">Belongs to the UbiA prenyltransferase family.</text>
</comment>
<comment type="subcellular location">
    <subcellularLocation>
        <location evidence="1">Mitochondrion membrane</location>
        <topology evidence="1">Multi-pass membrane protein</topology>
    </subcellularLocation>
</comment>
<evidence type="ECO:0000256" key="7">
    <source>
        <dbReference type="ARBA" id="ARBA00022946"/>
    </source>
</evidence>
<evidence type="ECO:0000256" key="1">
    <source>
        <dbReference type="ARBA" id="ARBA00004225"/>
    </source>
</evidence>
<dbReference type="NCBIfam" id="TIGR01473">
    <property type="entry name" value="cyoE_ctaB"/>
    <property type="match status" value="1"/>
</dbReference>
<evidence type="ECO:0000256" key="6">
    <source>
        <dbReference type="ARBA" id="ARBA00022692"/>
    </source>
</evidence>
<feature type="domain" description="Glycolipid transfer protein" evidence="16">
    <location>
        <begin position="52"/>
        <end position="165"/>
    </location>
</feature>
<keyword evidence="8 15" id="KW-1133">Transmembrane helix</keyword>
<dbReference type="InterPro" id="IPR036497">
    <property type="entry name" value="GLTP_sf"/>
</dbReference>
<dbReference type="PROSITE" id="PS00943">
    <property type="entry name" value="UBIA"/>
    <property type="match status" value="1"/>
</dbReference>
<keyword evidence="6 15" id="KW-0812">Transmembrane</keyword>
<dbReference type="GO" id="GO:0008495">
    <property type="term" value="F:protoheme IX farnesyltransferase activity"/>
    <property type="evidence" value="ECO:0007669"/>
    <property type="project" value="UniProtKB-EC"/>
</dbReference>
<evidence type="ECO:0000256" key="2">
    <source>
        <dbReference type="ARBA" id="ARBA00005985"/>
    </source>
</evidence>
<sequence length="595" mass="64629">MTTERKAGEQDHAPLGGTPPPSDDIIAREVQTFFSVMKSSFVQLKEPSESNIETAAFLDCCRSVLPVFNVLGATVFAPIKADIQGNIDKLSDKYSTDSTGFAKLLAMLQREVDEGRDATSGRAIESLLWLKRALEFILQFLSEIHSGNENLADCASKAYGRTLKRATLVFIIIIVVISSSSWRRQQFFYSPFGDAAAWSRSPVTAGHLKTRGSVRYLRSVYRSHHVRRASTTVSPKVAMEEVKAGEELAPFAYVEPPVLFVARAGRLMSVPEAAISHEPVEEWHRRQLDVARLPHYYMALSKIRLTGLVVTTTLAGYAMAPGAFDPWVVLFTVAGTAFTSCAANAINQFLEVPYDSQMNRTKNRVLVRGFLSPLHAVGFAASTASLGLWLLAAGANGLTALLGGANLALYTCVYTPLKRCSIANTWLGSVVGAIPPLMGWAACTGTLDAGACVLGAMLYSWQFPHFNALSWNLRPDYSRAGYRMMSVTHPELCRRTALRHSVLLALLCGVAAPLSGLTAWSFAATSLPLNAYLLHRAWQFYSEPDSATSRALFRLSLVYLPVLIVLMLIGKRRDGGNVKPAATAGGSQLPAAGSS</sequence>
<evidence type="ECO:0000313" key="18">
    <source>
        <dbReference type="Proteomes" id="UP001321473"/>
    </source>
</evidence>
<dbReference type="Gene3D" id="1.10.3520.10">
    <property type="entry name" value="Glycolipid transfer protein"/>
    <property type="match status" value="1"/>
</dbReference>
<dbReference type="EMBL" id="JARKHS020003847">
    <property type="protein sequence ID" value="KAK8785169.1"/>
    <property type="molecule type" value="Genomic_DNA"/>
</dbReference>
<dbReference type="EC" id="2.5.1.141" evidence="3"/>
<comment type="caution">
    <text evidence="17">The sequence shown here is derived from an EMBL/GenBank/DDBJ whole genome shotgun (WGS) entry which is preliminary data.</text>
</comment>
<feature type="region of interest" description="Disordered" evidence="14">
    <location>
        <begin position="1"/>
        <end position="23"/>
    </location>
</feature>
<dbReference type="CDD" id="cd13957">
    <property type="entry name" value="PT_UbiA_Cox10"/>
    <property type="match status" value="1"/>
</dbReference>
<gene>
    <name evidence="17" type="ORF">V5799_008466</name>
</gene>
<dbReference type="Pfam" id="PF01040">
    <property type="entry name" value="UbiA"/>
    <property type="match status" value="1"/>
</dbReference>
<evidence type="ECO:0000256" key="8">
    <source>
        <dbReference type="ARBA" id="ARBA00022989"/>
    </source>
</evidence>
<dbReference type="PANTHER" id="PTHR43448:SF2">
    <property type="entry name" value="PROTOHEME IX FARNESYLTRANSFERASE, MITOCHONDRIAL"/>
    <property type="match status" value="1"/>
</dbReference>
<evidence type="ECO:0000256" key="4">
    <source>
        <dbReference type="ARBA" id="ARBA00016335"/>
    </source>
</evidence>
<evidence type="ECO:0000313" key="17">
    <source>
        <dbReference type="EMBL" id="KAK8785169.1"/>
    </source>
</evidence>
<evidence type="ECO:0000256" key="10">
    <source>
        <dbReference type="ARBA" id="ARBA00023133"/>
    </source>
</evidence>
<comment type="catalytic activity">
    <reaction evidence="13">
        <text>heme b + (2E,6E)-farnesyl diphosphate + H2O = Fe(II)-heme o + diphosphate</text>
        <dbReference type="Rhea" id="RHEA:28070"/>
        <dbReference type="ChEBI" id="CHEBI:15377"/>
        <dbReference type="ChEBI" id="CHEBI:33019"/>
        <dbReference type="ChEBI" id="CHEBI:60344"/>
        <dbReference type="ChEBI" id="CHEBI:60530"/>
        <dbReference type="ChEBI" id="CHEBI:175763"/>
        <dbReference type="EC" id="2.5.1.141"/>
    </reaction>
</comment>
<dbReference type="Proteomes" id="UP001321473">
    <property type="component" value="Unassembled WGS sequence"/>
</dbReference>
<evidence type="ECO:0000256" key="14">
    <source>
        <dbReference type="SAM" id="MobiDB-lite"/>
    </source>
</evidence>
<dbReference type="InterPro" id="IPR044878">
    <property type="entry name" value="UbiA_sf"/>
</dbReference>
<keyword evidence="18" id="KW-1185">Reference proteome</keyword>
<evidence type="ECO:0000259" key="16">
    <source>
        <dbReference type="Pfam" id="PF08718"/>
    </source>
</evidence>
<keyword evidence="9" id="KW-0496">Mitochondrion</keyword>
<evidence type="ECO:0000256" key="3">
    <source>
        <dbReference type="ARBA" id="ARBA00012292"/>
    </source>
</evidence>
<dbReference type="HAMAP" id="MF_00154">
    <property type="entry name" value="CyoE_CtaB"/>
    <property type="match status" value="1"/>
</dbReference>
<feature type="transmembrane region" description="Helical" evidence="15">
    <location>
        <begin position="398"/>
        <end position="417"/>
    </location>
</feature>
<dbReference type="GO" id="GO:0031966">
    <property type="term" value="C:mitochondrial membrane"/>
    <property type="evidence" value="ECO:0007669"/>
    <property type="project" value="UniProtKB-SubCell"/>
</dbReference>
<evidence type="ECO:0000256" key="5">
    <source>
        <dbReference type="ARBA" id="ARBA00022679"/>
    </source>
</evidence>
<dbReference type="GO" id="GO:0120013">
    <property type="term" value="F:lipid transfer activity"/>
    <property type="evidence" value="ECO:0007669"/>
    <property type="project" value="InterPro"/>
</dbReference>
<feature type="transmembrane region" description="Helical" evidence="15">
    <location>
        <begin position="327"/>
        <end position="350"/>
    </location>
</feature>
<feature type="transmembrane region" description="Helical" evidence="15">
    <location>
        <begin position="502"/>
        <end position="523"/>
    </location>
</feature>
<dbReference type="GO" id="GO:0006784">
    <property type="term" value="P:heme A biosynthetic process"/>
    <property type="evidence" value="ECO:0007669"/>
    <property type="project" value="TreeGrafter"/>
</dbReference>
<reference evidence="17 18" key="1">
    <citation type="journal article" date="2023" name="Arcadia Sci">
        <title>De novo assembly of a long-read Amblyomma americanum tick genome.</title>
        <authorList>
            <person name="Chou S."/>
            <person name="Poskanzer K.E."/>
            <person name="Rollins M."/>
            <person name="Thuy-Boun P.S."/>
        </authorList>
    </citation>
    <scope>NUCLEOTIDE SEQUENCE [LARGE SCALE GENOMIC DNA]</scope>
    <source>
        <strain evidence="17">F_SG_1</strain>
        <tissue evidence="17">Salivary glands</tissue>
    </source>
</reference>
<proteinExistence type="inferred from homology"/>
<evidence type="ECO:0000256" key="12">
    <source>
        <dbReference type="ARBA" id="ARBA00030253"/>
    </source>
</evidence>
<dbReference type="PANTHER" id="PTHR43448">
    <property type="entry name" value="PROTOHEME IX FARNESYLTRANSFERASE, MITOCHONDRIAL"/>
    <property type="match status" value="1"/>
</dbReference>
<name>A0AAQ4FD85_AMBAM</name>
<evidence type="ECO:0000256" key="11">
    <source>
        <dbReference type="ARBA" id="ARBA00023136"/>
    </source>
</evidence>
<keyword evidence="5" id="KW-0808">Transferase</keyword>
<evidence type="ECO:0000256" key="15">
    <source>
        <dbReference type="SAM" id="Phobius"/>
    </source>
</evidence>
<organism evidence="17 18">
    <name type="scientific">Amblyomma americanum</name>
    <name type="common">Lone star tick</name>
    <dbReference type="NCBI Taxonomy" id="6943"/>
    <lineage>
        <taxon>Eukaryota</taxon>
        <taxon>Metazoa</taxon>
        <taxon>Ecdysozoa</taxon>
        <taxon>Arthropoda</taxon>
        <taxon>Chelicerata</taxon>
        <taxon>Arachnida</taxon>
        <taxon>Acari</taxon>
        <taxon>Parasitiformes</taxon>
        <taxon>Ixodida</taxon>
        <taxon>Ixodoidea</taxon>
        <taxon>Ixodidae</taxon>
        <taxon>Amblyomminae</taxon>
        <taxon>Amblyomma</taxon>
    </lineage>
</organism>
<feature type="compositionally biased region" description="Basic and acidic residues" evidence="14">
    <location>
        <begin position="1"/>
        <end position="12"/>
    </location>
</feature>
<feature type="transmembrane region" description="Helical" evidence="15">
    <location>
        <begin position="370"/>
        <end position="391"/>
    </location>
</feature>
<dbReference type="InterPro" id="IPR014830">
    <property type="entry name" value="Glycolipid_transfer_prot_dom"/>
</dbReference>
<dbReference type="SUPFAM" id="SSF110004">
    <property type="entry name" value="Glycolipid transfer protein, GLTP"/>
    <property type="match status" value="1"/>
</dbReference>
<feature type="transmembrane region" description="Helical" evidence="15">
    <location>
        <begin position="303"/>
        <end position="320"/>
    </location>
</feature>
<dbReference type="Gene3D" id="1.10.357.140">
    <property type="entry name" value="UbiA prenyltransferase"/>
    <property type="match status" value="1"/>
</dbReference>
<dbReference type="AlphaFoldDB" id="A0AAQ4FD85"/>
<keyword evidence="7" id="KW-0809">Transit peptide</keyword>
<evidence type="ECO:0000256" key="13">
    <source>
        <dbReference type="ARBA" id="ARBA00047690"/>
    </source>
</evidence>